<dbReference type="Gene3D" id="3.90.1750.10">
    <property type="entry name" value="Hect, E3 ligase catalytic domains"/>
    <property type="match status" value="1"/>
</dbReference>
<comment type="caution">
    <text evidence="1">The sequence shown here is derived from an EMBL/GenBank/DDBJ whole genome shotgun (WGS) entry which is preliminary data.</text>
</comment>
<dbReference type="Proteomes" id="UP001479290">
    <property type="component" value="Unassembled WGS sequence"/>
</dbReference>
<name>A0AAW1YUM5_CULAL</name>
<protein>
    <submittedName>
        <fullName evidence="1">Uncharacterized protein</fullName>
    </submittedName>
</protein>
<dbReference type="GO" id="GO:0004842">
    <property type="term" value="F:ubiquitin-protein transferase activity"/>
    <property type="evidence" value="ECO:0007669"/>
    <property type="project" value="InterPro"/>
</dbReference>
<dbReference type="AlphaFoldDB" id="A0AAW1YUM5"/>
<dbReference type="EMBL" id="JAWDJR010000024">
    <property type="protein sequence ID" value="KAK9952824.1"/>
    <property type="molecule type" value="Genomic_DNA"/>
</dbReference>
<dbReference type="InterPro" id="IPR035983">
    <property type="entry name" value="Hect_E3_ubiquitin_ligase"/>
</dbReference>
<keyword evidence="2" id="KW-1185">Reference proteome</keyword>
<dbReference type="SUPFAM" id="SSF56204">
    <property type="entry name" value="Hect, E3 ligase catalytic domain"/>
    <property type="match status" value="1"/>
</dbReference>
<sequence length="77" mass="8648">RNQHTLKEAPFSASVTREDVFSRGLTQWKRQKKSSPKNPLRVTFIGESGIDRAALMKEFLTAMFLSSDAAAPLHKLC</sequence>
<evidence type="ECO:0000313" key="1">
    <source>
        <dbReference type="EMBL" id="KAK9952824.1"/>
    </source>
</evidence>
<gene>
    <name evidence="1" type="ORF">ABG768_018630</name>
</gene>
<feature type="non-terminal residue" evidence="1">
    <location>
        <position position="77"/>
    </location>
</feature>
<feature type="non-terminal residue" evidence="1">
    <location>
        <position position="1"/>
    </location>
</feature>
<accession>A0AAW1YUM5</accession>
<evidence type="ECO:0000313" key="2">
    <source>
        <dbReference type="Proteomes" id="UP001479290"/>
    </source>
</evidence>
<organism evidence="1 2">
    <name type="scientific">Culter alburnus</name>
    <name type="common">Topmouth culter</name>
    <dbReference type="NCBI Taxonomy" id="194366"/>
    <lineage>
        <taxon>Eukaryota</taxon>
        <taxon>Metazoa</taxon>
        <taxon>Chordata</taxon>
        <taxon>Craniata</taxon>
        <taxon>Vertebrata</taxon>
        <taxon>Euteleostomi</taxon>
        <taxon>Actinopterygii</taxon>
        <taxon>Neopterygii</taxon>
        <taxon>Teleostei</taxon>
        <taxon>Ostariophysi</taxon>
        <taxon>Cypriniformes</taxon>
        <taxon>Xenocyprididae</taxon>
        <taxon>Xenocypridinae</taxon>
        <taxon>Culter</taxon>
    </lineage>
</organism>
<reference evidence="1 2" key="1">
    <citation type="submission" date="2024-05" db="EMBL/GenBank/DDBJ databases">
        <title>A high-quality chromosomal-level genome assembly of Topmouth culter (Culter alburnus).</title>
        <authorList>
            <person name="Zhao H."/>
        </authorList>
    </citation>
    <scope>NUCLEOTIDE SEQUENCE [LARGE SCALE GENOMIC DNA]</scope>
    <source>
        <strain evidence="1">CATC2023</strain>
        <tissue evidence="1">Muscle</tissue>
    </source>
</reference>
<proteinExistence type="predicted"/>